<evidence type="ECO:0000259" key="1">
    <source>
        <dbReference type="Pfam" id="PF08241"/>
    </source>
</evidence>
<accession>A0A914PQ29</accession>
<dbReference type="GO" id="GO:0008757">
    <property type="term" value="F:S-adenosylmethionine-dependent methyltransferase activity"/>
    <property type="evidence" value="ECO:0007669"/>
    <property type="project" value="InterPro"/>
</dbReference>
<dbReference type="WBParaSite" id="PDA_v2.g20203.t1">
    <property type="protein sequence ID" value="PDA_v2.g20203.t1"/>
    <property type="gene ID" value="PDA_v2.g20203"/>
</dbReference>
<dbReference type="Proteomes" id="UP000887578">
    <property type="component" value="Unplaced"/>
</dbReference>
<proteinExistence type="predicted"/>
<feature type="domain" description="Methyltransferase type 11" evidence="1">
    <location>
        <begin position="77"/>
        <end position="129"/>
    </location>
</feature>
<dbReference type="CDD" id="cd02440">
    <property type="entry name" value="AdoMet_MTases"/>
    <property type="match status" value="1"/>
</dbReference>
<sequence length="209" mass="24353">MTRDIWRKSEATKINCKVFGFQAKESPLAHLLLDNLKGIEIGGSLHNPFCLNTINIDFTNESNGYKYEERRLSGGKYLTIDVNASGDKLPFKNETYDFVISSHAIEHFYDPIKTINEWFRVIKKNGYIFMIIPHKERTFDKYKNRTTLNELLERHKNPKPMKVDLSGHFNVWITEDFIKLCQSQNWKIAAILDKDDKVGNGFTFVLQKS</sequence>
<dbReference type="SUPFAM" id="SSF53335">
    <property type="entry name" value="S-adenosyl-L-methionine-dependent methyltransferases"/>
    <property type="match status" value="1"/>
</dbReference>
<dbReference type="AlphaFoldDB" id="A0A914PQ29"/>
<reference evidence="3" key="1">
    <citation type="submission" date="2022-11" db="UniProtKB">
        <authorList>
            <consortium name="WormBaseParasite"/>
        </authorList>
    </citation>
    <scope>IDENTIFICATION</scope>
</reference>
<evidence type="ECO:0000313" key="2">
    <source>
        <dbReference type="Proteomes" id="UP000887578"/>
    </source>
</evidence>
<organism evidence="2 3">
    <name type="scientific">Panagrolaimus davidi</name>
    <dbReference type="NCBI Taxonomy" id="227884"/>
    <lineage>
        <taxon>Eukaryota</taxon>
        <taxon>Metazoa</taxon>
        <taxon>Ecdysozoa</taxon>
        <taxon>Nematoda</taxon>
        <taxon>Chromadorea</taxon>
        <taxon>Rhabditida</taxon>
        <taxon>Tylenchina</taxon>
        <taxon>Panagrolaimomorpha</taxon>
        <taxon>Panagrolaimoidea</taxon>
        <taxon>Panagrolaimidae</taxon>
        <taxon>Panagrolaimus</taxon>
    </lineage>
</organism>
<dbReference type="Gene3D" id="3.40.50.150">
    <property type="entry name" value="Vaccinia Virus protein VP39"/>
    <property type="match status" value="1"/>
</dbReference>
<keyword evidence="2" id="KW-1185">Reference proteome</keyword>
<dbReference type="Pfam" id="PF08241">
    <property type="entry name" value="Methyltransf_11"/>
    <property type="match status" value="1"/>
</dbReference>
<evidence type="ECO:0000313" key="3">
    <source>
        <dbReference type="WBParaSite" id="PDA_v2.g20203.t1"/>
    </source>
</evidence>
<dbReference type="InterPro" id="IPR013216">
    <property type="entry name" value="Methyltransf_11"/>
</dbReference>
<dbReference type="InterPro" id="IPR029063">
    <property type="entry name" value="SAM-dependent_MTases_sf"/>
</dbReference>
<name>A0A914PQ29_9BILA</name>
<protein>
    <submittedName>
        <fullName evidence="3">Methyltransferase type 11 domain-containing protein</fullName>
    </submittedName>
</protein>